<evidence type="ECO:0000313" key="2">
    <source>
        <dbReference type="Proteomes" id="UP000001504"/>
    </source>
</evidence>
<dbReference type="EMBL" id="GU580943">
    <property type="protein sequence ID" value="ADD81164.1"/>
    <property type="molecule type" value="Genomic_DNA"/>
</dbReference>
<dbReference type="GeneID" id="18564170"/>
<evidence type="ECO:0000313" key="1">
    <source>
        <dbReference type="EMBL" id="ADD81164.1"/>
    </source>
</evidence>
<protein>
    <submittedName>
        <fullName evidence="1">Gp59</fullName>
    </submittedName>
</protein>
<sequence>MSNTRVRHEKAKQNLATSKKALNAVVDALQANQADPSLELNIAIAQVQALHSIADSLIVANEARFP</sequence>
<accession>D4P834</accession>
<organism evidence="1 2">
    <name type="scientific">Rhodococcus phage ReqiPine5</name>
    <dbReference type="NCBI Taxonomy" id="691963"/>
    <lineage>
        <taxon>Viruses</taxon>
        <taxon>Duplodnaviria</taxon>
        <taxon>Heunggongvirae</taxon>
        <taxon>Uroviricota</taxon>
        <taxon>Caudoviricetes</taxon>
        <taxon>Caudoviricetes incertae sedis</taxon>
        <taxon>Reqipinevirus</taxon>
        <taxon>Reqipinevirus reqipine5</taxon>
    </lineage>
</organism>
<reference evidence="1 2" key="1">
    <citation type="journal article" date="2011" name="Appl. Environ. Microbiol.">
        <title>Genomic and functional analyses of Rhodococcus equi phages ReqiPepy6, ReqiPoco6, ReqiPine5, and ReqiDocB7.</title>
        <authorList>
            <person name="Summer E.J."/>
            <person name="Liu M."/>
            <person name="Gill J.J."/>
            <person name="Grant M."/>
            <person name="Chan-Cortes T.N."/>
            <person name="Ferguson L."/>
            <person name="Janes C."/>
            <person name="Lange K."/>
            <person name="Bertoli M."/>
            <person name="Moore C."/>
            <person name="Orchard R.C."/>
            <person name="Cohen N."/>
            <person name="Young R."/>
        </authorList>
    </citation>
    <scope>NUCLEOTIDE SEQUENCE [LARGE SCALE GENOMIC DNA]</scope>
</reference>
<name>D4P834_9CAUD</name>
<gene>
    <name evidence="1" type="ORF">ReqiPine5gene59</name>
</gene>
<dbReference type="RefSeq" id="YP_009016240.1">
    <property type="nucleotide sequence ID" value="NC_023722.1"/>
</dbReference>
<keyword evidence="2" id="KW-1185">Reference proteome</keyword>
<proteinExistence type="predicted"/>
<dbReference type="Proteomes" id="UP000001504">
    <property type="component" value="Segment"/>
</dbReference>
<dbReference type="KEGG" id="vg:18564170"/>